<dbReference type="Proteomes" id="UP000198287">
    <property type="component" value="Unassembled WGS sequence"/>
</dbReference>
<keyword evidence="2" id="KW-1185">Reference proteome</keyword>
<protein>
    <recommendedName>
        <fullName evidence="3">O-acyltransferase WSD1 C-terminal domain-containing protein</fullName>
    </recommendedName>
</protein>
<accession>A0A226DI91</accession>
<name>A0A226DI91_FOLCA</name>
<organism evidence="1 2">
    <name type="scientific">Folsomia candida</name>
    <name type="common">Springtail</name>
    <dbReference type="NCBI Taxonomy" id="158441"/>
    <lineage>
        <taxon>Eukaryota</taxon>
        <taxon>Metazoa</taxon>
        <taxon>Ecdysozoa</taxon>
        <taxon>Arthropoda</taxon>
        <taxon>Hexapoda</taxon>
        <taxon>Collembola</taxon>
        <taxon>Entomobryomorpha</taxon>
        <taxon>Isotomoidea</taxon>
        <taxon>Isotomidae</taxon>
        <taxon>Proisotominae</taxon>
        <taxon>Folsomia</taxon>
    </lineage>
</organism>
<gene>
    <name evidence="1" type="ORF">Fcan01_19817</name>
</gene>
<dbReference type="EMBL" id="LNIX01000018">
    <property type="protein sequence ID" value="OXA45265.1"/>
    <property type="molecule type" value="Genomic_DNA"/>
</dbReference>
<sequence length="364" mass="40828">MVLEKKWGYGCRKKSETFNVKEHVKMWRETGPENGEFYTEKEFFEEIVPKLAQDFEDYAAKPGWVIIPSVQIANFKGCGDSYSSPVSVRVLRCHHSYMDGLSAGLLVTECLMDFESCSVPFVLDPKVNLQVKVRRHILFENFLGFLQLPFHLMRKVFDGKANTGVEFDPTLGRTSDLRHFGVTKNLAFARVRDLRSNLESTENHRNNTTTNVLGSIVVSALGQILSRRGDLLDNSSLTFSTPTAILPYPDSRPRNAVVPNHFSIPLGDVADHKVIKLIVATPSWPAVPTHYLLNCLGRLPERIAGNIVKFASQRFPASTVFTSVPGTRVKGYLGSCGSFVMWEDGQFYRGKLVSNQPTSIEHLI</sequence>
<evidence type="ECO:0000313" key="2">
    <source>
        <dbReference type="Proteomes" id="UP000198287"/>
    </source>
</evidence>
<evidence type="ECO:0000313" key="1">
    <source>
        <dbReference type="EMBL" id="OXA45265.1"/>
    </source>
</evidence>
<dbReference type="AlphaFoldDB" id="A0A226DI91"/>
<reference evidence="1 2" key="1">
    <citation type="submission" date="2015-12" db="EMBL/GenBank/DDBJ databases">
        <title>The genome of Folsomia candida.</title>
        <authorList>
            <person name="Faddeeva A."/>
            <person name="Derks M.F."/>
            <person name="Anvar Y."/>
            <person name="Smit S."/>
            <person name="Van Straalen N."/>
            <person name="Roelofs D."/>
        </authorList>
    </citation>
    <scope>NUCLEOTIDE SEQUENCE [LARGE SCALE GENOMIC DNA]</scope>
    <source>
        <strain evidence="1 2">VU population</strain>
        <tissue evidence="1">Whole body</tissue>
    </source>
</reference>
<evidence type="ECO:0008006" key="3">
    <source>
        <dbReference type="Google" id="ProtNLM"/>
    </source>
</evidence>
<comment type="caution">
    <text evidence="1">The sequence shown here is derived from an EMBL/GenBank/DDBJ whole genome shotgun (WGS) entry which is preliminary data.</text>
</comment>
<proteinExistence type="predicted"/>